<name>A0A428QUI5_9HYPO</name>
<protein>
    <submittedName>
        <fullName evidence="2">Uncharacterized protein</fullName>
    </submittedName>
</protein>
<feature type="compositionally biased region" description="Polar residues" evidence="1">
    <location>
        <begin position="92"/>
        <end position="110"/>
    </location>
</feature>
<evidence type="ECO:0000313" key="2">
    <source>
        <dbReference type="EMBL" id="RSL68926.1"/>
    </source>
</evidence>
<keyword evidence="3" id="KW-1185">Reference proteome</keyword>
<feature type="region of interest" description="Disordered" evidence="1">
    <location>
        <begin position="83"/>
        <end position="152"/>
    </location>
</feature>
<reference evidence="2 3" key="1">
    <citation type="submission" date="2017-06" db="EMBL/GenBank/DDBJ databases">
        <title>Comparative genomic analysis of Ambrosia Fusariam Clade fungi.</title>
        <authorList>
            <person name="Stajich J.E."/>
            <person name="Carrillo J."/>
            <person name="Kijimoto T."/>
            <person name="Eskalen A."/>
            <person name="O'Donnell K."/>
            <person name="Kasson M."/>
        </authorList>
    </citation>
    <scope>NUCLEOTIDE SEQUENCE [LARGE SCALE GENOMIC DNA]</scope>
    <source>
        <strain evidence="2 3">NRRL62584</strain>
    </source>
</reference>
<dbReference type="OrthoDB" id="5105131at2759"/>
<evidence type="ECO:0000313" key="3">
    <source>
        <dbReference type="Proteomes" id="UP000288168"/>
    </source>
</evidence>
<organism evidence="2 3">
    <name type="scientific">Fusarium duplospermum</name>
    <dbReference type="NCBI Taxonomy" id="1325734"/>
    <lineage>
        <taxon>Eukaryota</taxon>
        <taxon>Fungi</taxon>
        <taxon>Dikarya</taxon>
        <taxon>Ascomycota</taxon>
        <taxon>Pezizomycotina</taxon>
        <taxon>Sordariomycetes</taxon>
        <taxon>Hypocreomycetidae</taxon>
        <taxon>Hypocreales</taxon>
        <taxon>Nectriaceae</taxon>
        <taxon>Fusarium</taxon>
        <taxon>Fusarium solani species complex</taxon>
    </lineage>
</organism>
<sequence>MQGFEKELLPKVNDPNAMDMEHAIQELCDASSPLKQQTFVTRVRCSPLHGHQCSALTNPTCRLDVPQPPESLAIALAIPVGSASEPKAPRVSSDQVANSSPRPSPSTLLGSIQPGALAPSPGAALSESPVVLEIPDPDTAAETDWDGESAASVDAEAVINLNPDDVAANSDVDSDYERRFEEWLAPIYGSLGRLAPGGPGPSTG</sequence>
<comment type="caution">
    <text evidence="2">The sequence shown here is derived from an EMBL/GenBank/DDBJ whole genome shotgun (WGS) entry which is preliminary data.</text>
</comment>
<dbReference type="AlphaFoldDB" id="A0A428QUI5"/>
<feature type="compositionally biased region" description="Low complexity" evidence="1">
    <location>
        <begin position="114"/>
        <end position="129"/>
    </location>
</feature>
<feature type="compositionally biased region" description="Acidic residues" evidence="1">
    <location>
        <begin position="135"/>
        <end position="147"/>
    </location>
</feature>
<evidence type="ECO:0000256" key="1">
    <source>
        <dbReference type="SAM" id="MobiDB-lite"/>
    </source>
</evidence>
<dbReference type="Proteomes" id="UP000288168">
    <property type="component" value="Unassembled WGS sequence"/>
</dbReference>
<gene>
    <name evidence="2" type="ORF">CEP54_002568</name>
</gene>
<proteinExistence type="predicted"/>
<dbReference type="EMBL" id="NKCI01000015">
    <property type="protein sequence ID" value="RSL68926.1"/>
    <property type="molecule type" value="Genomic_DNA"/>
</dbReference>
<accession>A0A428QUI5</accession>